<dbReference type="AlphaFoldDB" id="A0A0E9TRI5"/>
<reference evidence="1" key="2">
    <citation type="journal article" date="2015" name="Fish Shellfish Immunol.">
        <title>Early steps in the European eel (Anguilla anguilla)-Vibrio vulnificus interaction in the gills: Role of the RtxA13 toxin.</title>
        <authorList>
            <person name="Callol A."/>
            <person name="Pajuelo D."/>
            <person name="Ebbesson L."/>
            <person name="Teles M."/>
            <person name="MacKenzie S."/>
            <person name="Amaro C."/>
        </authorList>
    </citation>
    <scope>NUCLEOTIDE SEQUENCE</scope>
</reference>
<name>A0A0E9TRI5_ANGAN</name>
<evidence type="ECO:0000313" key="1">
    <source>
        <dbReference type="EMBL" id="JAH55333.1"/>
    </source>
</evidence>
<reference evidence="1" key="1">
    <citation type="submission" date="2014-11" db="EMBL/GenBank/DDBJ databases">
        <authorList>
            <person name="Amaro Gonzalez C."/>
        </authorList>
    </citation>
    <scope>NUCLEOTIDE SEQUENCE</scope>
</reference>
<organism evidence="1">
    <name type="scientific">Anguilla anguilla</name>
    <name type="common">European freshwater eel</name>
    <name type="synonym">Muraena anguilla</name>
    <dbReference type="NCBI Taxonomy" id="7936"/>
    <lineage>
        <taxon>Eukaryota</taxon>
        <taxon>Metazoa</taxon>
        <taxon>Chordata</taxon>
        <taxon>Craniata</taxon>
        <taxon>Vertebrata</taxon>
        <taxon>Euteleostomi</taxon>
        <taxon>Actinopterygii</taxon>
        <taxon>Neopterygii</taxon>
        <taxon>Teleostei</taxon>
        <taxon>Anguilliformes</taxon>
        <taxon>Anguillidae</taxon>
        <taxon>Anguilla</taxon>
    </lineage>
</organism>
<protein>
    <submittedName>
        <fullName evidence="1">Uncharacterized protein</fullName>
    </submittedName>
</protein>
<proteinExistence type="predicted"/>
<sequence>MVSMCSQKNNTTPLFSKMKKLCNAHTSLKNCIVLYNTQTHRA</sequence>
<accession>A0A0E9TRI5</accession>
<dbReference type="EMBL" id="GBXM01053244">
    <property type="protein sequence ID" value="JAH55333.1"/>
    <property type="molecule type" value="Transcribed_RNA"/>
</dbReference>